<dbReference type="GO" id="GO:0042254">
    <property type="term" value="P:ribosome biogenesis"/>
    <property type="evidence" value="ECO:0007669"/>
    <property type="project" value="UniProtKB-KW"/>
</dbReference>
<dbReference type="InterPro" id="IPR051879">
    <property type="entry name" value="C2H2-ZF_Maturation_Protein"/>
</dbReference>
<gene>
    <name evidence="13" type="ORF">MELLADRAFT_33965</name>
</gene>
<evidence type="ECO:0000256" key="5">
    <source>
        <dbReference type="ARBA" id="ARBA00022723"/>
    </source>
</evidence>
<feature type="region of interest" description="Disordered" evidence="11">
    <location>
        <begin position="44"/>
        <end position="65"/>
    </location>
</feature>
<dbReference type="GO" id="GO:0008270">
    <property type="term" value="F:zinc ion binding"/>
    <property type="evidence" value="ECO:0007669"/>
    <property type="project" value="UniProtKB-KW"/>
</dbReference>
<evidence type="ECO:0000256" key="6">
    <source>
        <dbReference type="ARBA" id="ARBA00022771"/>
    </source>
</evidence>
<sequence>MGRLRRSRTHGSAKSQIKQKKTKRYGRDLDQIELDLKLSEQIRSIKQTQPKTPTTSSTHNPMNEETIGLGEYPCQECARFFINLHSLQHHLKSKVHKRRLKDLADGPYSLDEAMRVAGLGVDNKQRPATLTPTITATTATTTTTTSNMTIDQTS</sequence>
<evidence type="ECO:0000256" key="4">
    <source>
        <dbReference type="ARBA" id="ARBA00022517"/>
    </source>
</evidence>
<evidence type="ECO:0000256" key="2">
    <source>
        <dbReference type="ARBA" id="ARBA00004496"/>
    </source>
</evidence>
<dbReference type="HOGENOM" id="CLU_117291_1_1_1"/>
<evidence type="ECO:0000259" key="12">
    <source>
        <dbReference type="PROSITE" id="PS50157"/>
    </source>
</evidence>
<dbReference type="GeneID" id="18927353"/>
<dbReference type="STRING" id="747676.F4RBU4"/>
<dbReference type="RefSeq" id="XP_007406581.1">
    <property type="nucleotide sequence ID" value="XM_007406519.1"/>
</dbReference>
<evidence type="ECO:0000256" key="3">
    <source>
        <dbReference type="ARBA" id="ARBA00022490"/>
    </source>
</evidence>
<dbReference type="SUPFAM" id="SSF57667">
    <property type="entry name" value="beta-beta-alpha zinc fingers"/>
    <property type="match status" value="1"/>
</dbReference>
<dbReference type="InterPro" id="IPR013087">
    <property type="entry name" value="Znf_C2H2_type"/>
</dbReference>
<feature type="domain" description="C2H2-type" evidence="12">
    <location>
        <begin position="72"/>
        <end position="101"/>
    </location>
</feature>
<dbReference type="PANTHER" id="PTHR46095">
    <property type="entry name" value="ZINC FINGER PROTEIN 593"/>
    <property type="match status" value="1"/>
</dbReference>
<dbReference type="Pfam" id="PF12171">
    <property type="entry name" value="zf-C2H2_jaz"/>
    <property type="match status" value="1"/>
</dbReference>
<comment type="subcellular location">
    <subcellularLocation>
        <location evidence="2">Cytoplasm</location>
    </subcellularLocation>
    <subcellularLocation>
        <location evidence="1">Nucleus</location>
    </subcellularLocation>
</comment>
<dbReference type="PROSITE" id="PS00028">
    <property type="entry name" value="ZINC_FINGER_C2H2_1"/>
    <property type="match status" value="1"/>
</dbReference>
<dbReference type="VEuPathDB" id="FungiDB:MELLADRAFT_33965"/>
<dbReference type="Proteomes" id="UP000001072">
    <property type="component" value="Unassembled WGS sequence"/>
</dbReference>
<organism evidence="14">
    <name type="scientific">Melampsora larici-populina (strain 98AG31 / pathotype 3-4-7)</name>
    <name type="common">Poplar leaf rust fungus</name>
    <dbReference type="NCBI Taxonomy" id="747676"/>
    <lineage>
        <taxon>Eukaryota</taxon>
        <taxon>Fungi</taxon>
        <taxon>Dikarya</taxon>
        <taxon>Basidiomycota</taxon>
        <taxon>Pucciniomycotina</taxon>
        <taxon>Pucciniomycetes</taxon>
        <taxon>Pucciniales</taxon>
        <taxon>Melampsoraceae</taxon>
        <taxon>Melampsora</taxon>
    </lineage>
</organism>
<evidence type="ECO:0000256" key="1">
    <source>
        <dbReference type="ARBA" id="ARBA00004123"/>
    </source>
</evidence>
<name>F4RBU4_MELLP</name>
<keyword evidence="3" id="KW-0963">Cytoplasm</keyword>
<dbReference type="Gene3D" id="3.30.160.60">
    <property type="entry name" value="Classic Zinc Finger"/>
    <property type="match status" value="1"/>
</dbReference>
<reference evidence="14" key="1">
    <citation type="journal article" date="2011" name="Proc. Natl. Acad. Sci. U.S.A.">
        <title>Obligate biotrophy features unraveled by the genomic analysis of rust fungi.</title>
        <authorList>
            <person name="Duplessis S."/>
            <person name="Cuomo C.A."/>
            <person name="Lin Y.-C."/>
            <person name="Aerts A."/>
            <person name="Tisserant E."/>
            <person name="Veneault-Fourrey C."/>
            <person name="Joly D.L."/>
            <person name="Hacquard S."/>
            <person name="Amselem J."/>
            <person name="Cantarel B.L."/>
            <person name="Chiu R."/>
            <person name="Coutinho P.M."/>
            <person name="Feau N."/>
            <person name="Field M."/>
            <person name="Frey P."/>
            <person name="Gelhaye E."/>
            <person name="Goldberg J."/>
            <person name="Grabherr M.G."/>
            <person name="Kodira C.D."/>
            <person name="Kohler A."/>
            <person name="Kuees U."/>
            <person name="Lindquist E.A."/>
            <person name="Lucas S.M."/>
            <person name="Mago R."/>
            <person name="Mauceli E."/>
            <person name="Morin E."/>
            <person name="Murat C."/>
            <person name="Pangilinan J.L."/>
            <person name="Park R."/>
            <person name="Pearson M."/>
            <person name="Quesneville H."/>
            <person name="Rouhier N."/>
            <person name="Sakthikumar S."/>
            <person name="Salamov A.A."/>
            <person name="Schmutz J."/>
            <person name="Selles B."/>
            <person name="Shapiro H."/>
            <person name="Tanguay P."/>
            <person name="Tuskan G.A."/>
            <person name="Henrissat B."/>
            <person name="Van de Peer Y."/>
            <person name="Rouze P."/>
            <person name="Ellis J.G."/>
            <person name="Dodds P.N."/>
            <person name="Schein J.E."/>
            <person name="Zhong S."/>
            <person name="Hamelin R.C."/>
            <person name="Grigoriev I.V."/>
            <person name="Szabo L.J."/>
            <person name="Martin F."/>
        </authorList>
    </citation>
    <scope>NUCLEOTIDE SEQUENCE [LARGE SCALE GENOMIC DNA]</scope>
    <source>
        <strain evidence="14">98AG31 / pathotype 3-4-7</strain>
    </source>
</reference>
<dbReference type="GO" id="GO:0005634">
    <property type="term" value="C:nucleus"/>
    <property type="evidence" value="ECO:0007669"/>
    <property type="project" value="UniProtKB-SubCell"/>
</dbReference>
<keyword evidence="8" id="KW-0539">Nucleus</keyword>
<evidence type="ECO:0000256" key="11">
    <source>
        <dbReference type="SAM" id="MobiDB-lite"/>
    </source>
</evidence>
<dbReference type="FunCoup" id="F4RBU4">
    <property type="interactions" value="216"/>
</dbReference>
<dbReference type="InterPro" id="IPR036236">
    <property type="entry name" value="Znf_C2H2_sf"/>
</dbReference>
<proteinExistence type="inferred from homology"/>
<evidence type="ECO:0000256" key="9">
    <source>
        <dbReference type="ARBA" id="ARBA00038064"/>
    </source>
</evidence>
<keyword evidence="4" id="KW-0690">Ribosome biogenesis</keyword>
<dbReference type="PANTHER" id="PTHR46095:SF1">
    <property type="entry name" value="ZINC FINGER PROTEIN 593"/>
    <property type="match status" value="1"/>
</dbReference>
<evidence type="ECO:0000313" key="13">
    <source>
        <dbReference type="EMBL" id="EGG10280.1"/>
    </source>
</evidence>
<accession>F4RBU4</accession>
<feature type="region of interest" description="Disordered" evidence="11">
    <location>
        <begin position="1"/>
        <end position="26"/>
    </location>
</feature>
<keyword evidence="7" id="KW-0862">Zinc</keyword>
<keyword evidence="14" id="KW-1185">Reference proteome</keyword>
<dbReference type="InParanoid" id="F4RBU4"/>
<keyword evidence="5" id="KW-0479">Metal-binding</keyword>
<dbReference type="GO" id="GO:0005737">
    <property type="term" value="C:cytoplasm"/>
    <property type="evidence" value="ECO:0007669"/>
    <property type="project" value="UniProtKB-SubCell"/>
</dbReference>
<dbReference type="eggNOG" id="KOG3408">
    <property type="taxonomic scope" value="Eukaryota"/>
</dbReference>
<dbReference type="PROSITE" id="PS50157">
    <property type="entry name" value="ZINC_FINGER_C2H2_2"/>
    <property type="match status" value="1"/>
</dbReference>
<dbReference type="AlphaFoldDB" id="F4RBU4"/>
<keyword evidence="6 10" id="KW-0863">Zinc-finger</keyword>
<dbReference type="InterPro" id="IPR022755">
    <property type="entry name" value="Znf_C2H2_jaz"/>
</dbReference>
<comment type="similarity">
    <text evidence="9">Belongs to the ZNF593/BUD20 C2H2-type zinc-finger protein family.</text>
</comment>
<protein>
    <recommendedName>
        <fullName evidence="12">C2H2-type domain-containing protein</fullName>
    </recommendedName>
</protein>
<dbReference type="KEGG" id="mlr:MELLADRAFT_33965"/>
<evidence type="ECO:0000256" key="7">
    <source>
        <dbReference type="ARBA" id="ARBA00022833"/>
    </source>
</evidence>
<feature type="compositionally biased region" description="Basic residues" evidence="11">
    <location>
        <begin position="1"/>
        <end position="24"/>
    </location>
</feature>
<evidence type="ECO:0000256" key="8">
    <source>
        <dbReference type="ARBA" id="ARBA00023242"/>
    </source>
</evidence>
<dbReference type="OrthoDB" id="24683at2759"/>
<evidence type="ECO:0000313" key="14">
    <source>
        <dbReference type="Proteomes" id="UP000001072"/>
    </source>
</evidence>
<dbReference type="EMBL" id="GL883095">
    <property type="protein sequence ID" value="EGG10280.1"/>
    <property type="molecule type" value="Genomic_DNA"/>
</dbReference>
<feature type="compositionally biased region" description="Low complexity" evidence="11">
    <location>
        <begin position="46"/>
        <end position="58"/>
    </location>
</feature>
<evidence type="ECO:0000256" key="10">
    <source>
        <dbReference type="PROSITE-ProRule" id="PRU00042"/>
    </source>
</evidence>